<feature type="compositionally biased region" description="Basic and acidic residues" evidence="1">
    <location>
        <begin position="350"/>
        <end position="361"/>
    </location>
</feature>
<dbReference type="AlphaFoldDB" id="W1Q0T4"/>
<evidence type="ECO:0000313" key="3">
    <source>
        <dbReference type="EMBL" id="ERN14131.1"/>
    </source>
</evidence>
<feature type="region of interest" description="Disordered" evidence="1">
    <location>
        <begin position="714"/>
        <end position="733"/>
    </location>
</feature>
<dbReference type="PANTHER" id="PTHR34837">
    <property type="entry name" value="OS05G0595500 PROTEIN"/>
    <property type="match status" value="1"/>
</dbReference>
<feature type="compositionally biased region" description="Basic and acidic residues" evidence="1">
    <location>
        <begin position="394"/>
        <end position="403"/>
    </location>
</feature>
<dbReference type="OMA" id="RGWEMNA"/>
<evidence type="ECO:0000256" key="1">
    <source>
        <dbReference type="SAM" id="MobiDB-lite"/>
    </source>
</evidence>
<feature type="compositionally biased region" description="Basic and acidic residues" evidence="1">
    <location>
        <begin position="450"/>
        <end position="459"/>
    </location>
</feature>
<feature type="compositionally biased region" description="Polar residues" evidence="1">
    <location>
        <begin position="366"/>
        <end position="377"/>
    </location>
</feature>
<feature type="compositionally biased region" description="Basic and acidic residues" evidence="1">
    <location>
        <begin position="260"/>
        <end position="275"/>
    </location>
</feature>
<feature type="compositionally biased region" description="Basic and acidic residues" evidence="1">
    <location>
        <begin position="102"/>
        <end position="201"/>
    </location>
</feature>
<feature type="region of interest" description="Disordered" evidence="1">
    <location>
        <begin position="921"/>
        <end position="940"/>
    </location>
</feature>
<dbReference type="HOGENOM" id="CLU_303553_0_0_1"/>
<sequence length="981" mass="109987">MGLNLSPSKTLRISWLFIAFILGRFEMDPNLGHYVATFNVVTSRKSLIGVYLSRVRPAEVFEIRGRPVSFILNWFHNVSAEWQLHDELRNPELEKELDKRISRRRDGSGDKDKWKDDVRDGDDRHHADRVKNGRYEDERPKEERHKEKYREDIDRDHRHRDEKYREDRSSRDRIVDRSDYKYSREETRSSESRQKKNKPYDSDQDGSPYVDERSNRSRETHSRKRLPDDNEDHSNIKYRGGKDPRVDEDMKALSNSKLDNLSDKERSGSRYRISDAVDVMASNSRRGTSPTISSDATRPQLRHSSKQSEPVRKDSTPDEKFRQTIKESPGPNQNLRPVPSPASEGTSRSQSKDKVKQKQDDYLGESPNTKNAATSSYKPIETSVRSPKRSPKTHGRDASDQLIDKSPSPATHDRHFPSKTRGRRSLELEETESKQMGSRDTAHSGDYLTNEDRIQESPMHKSGLNDGFKDGSLNGESRPGSSVGHFSGSSSSLLPPPPPFRQGIDSPSLLGPPDDEPRAKPVGRYKRGVDPGVMRGQGNNPYRGVQPNWNPPLSNAFISFPHHVGGPGTFHPMMQQFASPPLFGIRPPMELSHGAMPYTMHDGDRFSIHSRPFGWRGPSDDSCSPLPQNHMHGWDCAGAFGDDAHMYMRPEWDNRAWETGVDMWKGQSGNVNLEVPPVQKESEHQGRGRNERTWSECLPAESIEIKRSKESPNVKAVVESPSKTVTQKSLEPRKPPGTKISYYLSKLDISVDLAGADTYKECASLLSAEKDVPAGSPKKLENSPSSDSLKENMETVAAHPACFIPKVSFFPKITDAIFKKAMELYKEQIKDSVVRCPTFSLAVESLRASPASEGADKPGAVEGCTQTGGTSPCKNGGCNDSSCPQNQPSSDSVEIDRSVDFCCNASSGVKDSRNVTAEYTASENESFPSSSAQEKNQEQVFEALRPESERTQESIFEALGPESIGCSVNLSRIHHSPENTH</sequence>
<feature type="compositionally biased region" description="Basic and acidic residues" evidence="1">
    <location>
        <begin position="309"/>
        <end position="325"/>
    </location>
</feature>
<keyword evidence="2" id="KW-0732">Signal</keyword>
<feature type="compositionally biased region" description="Polar residues" evidence="1">
    <location>
        <begin position="921"/>
        <end position="934"/>
    </location>
</feature>
<feature type="region of interest" description="Disordered" evidence="1">
    <location>
        <begin position="102"/>
        <end position="540"/>
    </location>
</feature>
<organism evidence="3 4">
    <name type="scientific">Amborella trichopoda</name>
    <dbReference type="NCBI Taxonomy" id="13333"/>
    <lineage>
        <taxon>Eukaryota</taxon>
        <taxon>Viridiplantae</taxon>
        <taxon>Streptophyta</taxon>
        <taxon>Embryophyta</taxon>
        <taxon>Tracheophyta</taxon>
        <taxon>Spermatophyta</taxon>
        <taxon>Magnoliopsida</taxon>
        <taxon>Amborellales</taxon>
        <taxon>Amborellaceae</taxon>
        <taxon>Amborella</taxon>
    </lineage>
</organism>
<keyword evidence="4" id="KW-1185">Reference proteome</keyword>
<dbReference type="EMBL" id="KI392560">
    <property type="protein sequence ID" value="ERN14131.1"/>
    <property type="molecule type" value="Genomic_DNA"/>
</dbReference>
<feature type="compositionally biased region" description="Basic and acidic residues" evidence="1">
    <location>
        <begin position="210"/>
        <end position="251"/>
    </location>
</feature>
<accession>W1Q0T4</accession>
<feature type="compositionally biased region" description="Basic and acidic residues" evidence="1">
    <location>
        <begin position="424"/>
        <end position="433"/>
    </location>
</feature>
<feature type="chain" id="PRO_5004807829" description="DCD domain-containing protein" evidence="2">
    <location>
        <begin position="24"/>
        <end position="981"/>
    </location>
</feature>
<feature type="signal peptide" evidence="2">
    <location>
        <begin position="1"/>
        <end position="23"/>
    </location>
</feature>
<dbReference type="Gramene" id="ERN14131">
    <property type="protein sequence ID" value="ERN14131"/>
    <property type="gene ID" value="AMTR_s00021p00247300"/>
</dbReference>
<feature type="compositionally biased region" description="Low complexity" evidence="1">
    <location>
        <begin position="479"/>
        <end position="493"/>
    </location>
</feature>
<name>W1Q0T4_AMBTC</name>
<dbReference type="PANTHER" id="PTHR34837:SF1">
    <property type="entry name" value="LOW PROTEIN: ZINC FINGER CCCH DOMAIN PROTEIN"/>
    <property type="match status" value="1"/>
</dbReference>
<gene>
    <name evidence="3" type="ORF">AMTR_s00021p00247300</name>
</gene>
<evidence type="ECO:0000313" key="4">
    <source>
        <dbReference type="Proteomes" id="UP000017836"/>
    </source>
</evidence>
<feature type="compositionally biased region" description="Polar residues" evidence="1">
    <location>
        <begin position="281"/>
        <end position="297"/>
    </location>
</feature>
<proteinExistence type="predicted"/>
<dbReference type="eggNOG" id="ENOG502QVIK">
    <property type="taxonomic scope" value="Eukaryota"/>
</dbReference>
<reference evidence="4" key="1">
    <citation type="journal article" date="2013" name="Science">
        <title>The Amborella genome and the evolution of flowering plants.</title>
        <authorList>
            <consortium name="Amborella Genome Project"/>
        </authorList>
    </citation>
    <scope>NUCLEOTIDE SEQUENCE [LARGE SCALE GENOMIC DNA]</scope>
</reference>
<evidence type="ECO:0008006" key="5">
    <source>
        <dbReference type="Google" id="ProtNLM"/>
    </source>
</evidence>
<dbReference type="Proteomes" id="UP000017836">
    <property type="component" value="Unassembled WGS sequence"/>
</dbReference>
<protein>
    <recommendedName>
        <fullName evidence="5">DCD domain-containing protein</fullName>
    </recommendedName>
</protein>
<evidence type="ECO:0000256" key="2">
    <source>
        <dbReference type="SAM" id="SignalP"/>
    </source>
</evidence>